<dbReference type="PANTHER" id="PTHR45739:SF8">
    <property type="entry name" value="FRAS1-RELATED EXTRACELLULAR MATRIX PROTEIN 1"/>
    <property type="match status" value="1"/>
</dbReference>
<dbReference type="Pfam" id="PF09134">
    <property type="entry name" value="Invasin_D3"/>
    <property type="match status" value="1"/>
</dbReference>
<evidence type="ECO:0000256" key="2">
    <source>
        <dbReference type="SAM" id="SignalP"/>
    </source>
</evidence>
<dbReference type="Proteomes" id="UP000256561">
    <property type="component" value="Unassembled WGS sequence"/>
</dbReference>
<keyword evidence="2" id="KW-0732">Signal</keyword>
<evidence type="ECO:0000313" key="4">
    <source>
        <dbReference type="EMBL" id="RDV24316.1"/>
    </source>
</evidence>
<dbReference type="SMART" id="SM00634">
    <property type="entry name" value="BID_1"/>
    <property type="match status" value="1"/>
</dbReference>
<feature type="domain" description="Big-1" evidence="3">
    <location>
        <begin position="182"/>
        <end position="274"/>
    </location>
</feature>
<proteinExistence type="inferred from homology"/>
<feature type="non-terminal residue" evidence="4">
    <location>
        <position position="749"/>
    </location>
</feature>
<sequence>MGKITFSLLLFASFVVHSETTTVSVGFENGLLGEYSNNAHQPINVNTFSTLGITSAIISQESDNGQFGGTQGNDYAVDVTFLFDDGTTVTFDGAVNWRDTKGSTIHGFGIITESVVDDGTDYVASSGYEVSYLMQSISSDFVYEDYGSISGGNAAQSGLLDALNEYLAYVSENPGTEPSSLGTTISSSETEISADGASTSTITVQLKDINGNDLTDGGHTVTLTTDAGTLSSVTDNGDGTYTATLTSSASVETATISGTLNDETILDTESVSFVKANTDPVADDQSVSLDENTSLAIMLTGSDSDDDTLSYIVVTNPENGVLSGTAPNLTYTPDTNFSGADSFTFSVNDGTVDSSTATVSITVNNVVVINNAPVAVADSYSVTEGGTLNGTSVLSNDTDAESDSLTAVQVSSPANGSLTLNRDGTFTYVHDGGETTSDSFTYQANDGSSNSNTVTVTISITAENDAPVAVADSYSVTEGGTLNGTSVLSNDTDAESDSLSAIQISSPANGSLTLNRDGTFTYVHDGGETTSDSFTYQANDGSSNSNTVTVSISITADNDAPVAVADSYSVTEGGTLNGTSVLSNDTDAESDSLSAIQISSPANGSLTLNRDGTFTYVHDGGETTSDSFTYQANDGSSNSNTVTVTISITAENDAPVAVADSYSVTEGGTLNGTSVLSNDTDAESDSLSAIQISSPANGSLTLNSDGTFTYVHDGGETTSDSFTYQANDGSSTSNTVTVSISITADNDAP</sequence>
<accession>A0A3D8M3V5</accession>
<keyword evidence="5" id="KW-1185">Reference proteome</keyword>
<evidence type="ECO:0000313" key="5">
    <source>
        <dbReference type="Proteomes" id="UP000256561"/>
    </source>
</evidence>
<dbReference type="Gene3D" id="2.60.40.10">
    <property type="entry name" value="Immunoglobulins"/>
    <property type="match status" value="1"/>
</dbReference>
<protein>
    <submittedName>
        <fullName evidence="4">Tandem-95 repeat protein</fullName>
    </submittedName>
</protein>
<comment type="caution">
    <text evidence="4">The sequence shown here is derived from an EMBL/GenBank/DDBJ whole genome shotgun (WGS) entry which is preliminary data.</text>
</comment>
<dbReference type="NCBIfam" id="TIGR01965">
    <property type="entry name" value="VCBS_repeat"/>
    <property type="match status" value="4"/>
</dbReference>
<dbReference type="PROSITE" id="PS51127">
    <property type="entry name" value="BIG1"/>
    <property type="match status" value="1"/>
</dbReference>
<dbReference type="SUPFAM" id="SSF49373">
    <property type="entry name" value="Invasin/intimin cell-adhesion fragments"/>
    <property type="match status" value="1"/>
</dbReference>
<dbReference type="InterPro" id="IPR010221">
    <property type="entry name" value="VCBS_dom"/>
</dbReference>
<dbReference type="Gene3D" id="2.60.40.3440">
    <property type="match status" value="5"/>
</dbReference>
<evidence type="ECO:0000256" key="1">
    <source>
        <dbReference type="ARBA" id="ARBA00010116"/>
    </source>
</evidence>
<evidence type="ECO:0000259" key="3">
    <source>
        <dbReference type="PROSITE" id="PS51127"/>
    </source>
</evidence>
<organism evidence="4 5">
    <name type="scientific">Alteromonas aestuariivivens</name>
    <dbReference type="NCBI Taxonomy" id="1938339"/>
    <lineage>
        <taxon>Bacteria</taxon>
        <taxon>Pseudomonadati</taxon>
        <taxon>Pseudomonadota</taxon>
        <taxon>Gammaproteobacteria</taxon>
        <taxon>Alteromonadales</taxon>
        <taxon>Alteromonadaceae</taxon>
        <taxon>Alteromonas/Salinimonas group</taxon>
        <taxon>Alteromonas</taxon>
    </lineage>
</organism>
<gene>
    <name evidence="4" type="ORF">DXV75_15055</name>
</gene>
<dbReference type="InterPro" id="IPR015217">
    <property type="entry name" value="Invasin_dom_3"/>
</dbReference>
<dbReference type="PANTHER" id="PTHR45739">
    <property type="entry name" value="MATRIX PROTEIN, PUTATIVE-RELATED"/>
    <property type="match status" value="1"/>
</dbReference>
<dbReference type="GO" id="GO:0009653">
    <property type="term" value="P:anatomical structure morphogenesis"/>
    <property type="evidence" value="ECO:0007669"/>
    <property type="project" value="TreeGrafter"/>
</dbReference>
<dbReference type="EMBL" id="QRHA01000012">
    <property type="protein sequence ID" value="RDV24316.1"/>
    <property type="molecule type" value="Genomic_DNA"/>
</dbReference>
<feature type="signal peptide" evidence="2">
    <location>
        <begin position="1"/>
        <end position="18"/>
    </location>
</feature>
<reference evidence="5" key="1">
    <citation type="submission" date="2018-08" db="EMBL/GenBank/DDBJ databases">
        <authorList>
            <person name="Zhang J."/>
            <person name="Du Z.-J."/>
        </authorList>
    </citation>
    <scope>NUCLEOTIDE SEQUENCE [LARGE SCALE GENOMIC DNA]</scope>
    <source>
        <strain evidence="5">KCTC 52655</strain>
    </source>
</reference>
<dbReference type="InterPro" id="IPR040853">
    <property type="entry name" value="RapA2_cadherin-like"/>
</dbReference>
<feature type="chain" id="PRO_5017755577" evidence="2">
    <location>
        <begin position="19"/>
        <end position="749"/>
    </location>
</feature>
<dbReference type="Pfam" id="PF17803">
    <property type="entry name" value="Cadherin_4"/>
    <property type="match status" value="4"/>
</dbReference>
<comment type="similarity">
    <text evidence="1">Belongs to the intimin/invasin family.</text>
</comment>
<dbReference type="InterPro" id="IPR051561">
    <property type="entry name" value="FRAS1_ECM"/>
</dbReference>
<dbReference type="AlphaFoldDB" id="A0A3D8M3V5"/>
<name>A0A3D8M3V5_9ALTE</name>
<dbReference type="InterPro" id="IPR013783">
    <property type="entry name" value="Ig-like_fold"/>
</dbReference>
<dbReference type="InterPro" id="IPR003344">
    <property type="entry name" value="Big_1_dom"/>
</dbReference>
<dbReference type="InterPro" id="IPR008964">
    <property type="entry name" value="Invasin/intimin_cell_adhesion"/>
</dbReference>
<dbReference type="NCBIfam" id="NF012211">
    <property type="entry name" value="tand_rpt_95"/>
    <property type="match status" value="5"/>
</dbReference>